<sequence length="352" mass="38325">MNNLESLATEIGKDIKGIKEQQVTKDELEAKHYLTENQTLSLEGNRLSLTNGGSVNLPTVLRSSEYRISKSDIAGNEVGATATIPINSLMNPIGIKLGDVIQSFNNNSEGADEGYWIVTGISAQGISVRKIGSRHLYSTYNDTELKQKISALESRPSFDTLTPTQRDSLRGENGHSLNATVRIEGSYRNGSTSQLNLFADVFYDGEKLTSGYTLDYYYRGFGNNNWGVLRNQTPDSTGKFSTWSATQRSGGWFEVRIEVNYRGLKTSAFTRLDNVNDGERGPQGVQGQRGPQGNVGPAGARGATGERGPAGAPGQNIVNQNGGQPIRYWAGTQAQYDAIASKDSNTIYDIFK</sequence>
<dbReference type="Pfam" id="PF24243">
    <property type="entry name" value="Phage_tail_C"/>
    <property type="match status" value="1"/>
</dbReference>
<protein>
    <submittedName>
        <fullName evidence="3">Collagen alpha 1(VIII) chain protein</fullName>
    </submittedName>
</protein>
<organism evidence="3">
    <name type="scientific">Siphoviridae sp. ctmva1</name>
    <dbReference type="NCBI Taxonomy" id="2825656"/>
    <lineage>
        <taxon>Viruses</taxon>
        <taxon>Duplodnaviria</taxon>
        <taxon>Heunggongvirae</taxon>
        <taxon>Uroviricota</taxon>
        <taxon>Caudoviricetes</taxon>
    </lineage>
</organism>
<proteinExistence type="predicted"/>
<dbReference type="InterPro" id="IPR056923">
    <property type="entry name" value="Minor_tail_gp31_C"/>
</dbReference>
<dbReference type="EMBL" id="BK016225">
    <property type="protein sequence ID" value="DAG03232.1"/>
    <property type="molecule type" value="Genomic_DNA"/>
</dbReference>
<evidence type="ECO:0000313" key="3">
    <source>
        <dbReference type="EMBL" id="DAG03232.1"/>
    </source>
</evidence>
<evidence type="ECO:0000256" key="1">
    <source>
        <dbReference type="SAM" id="MobiDB-lite"/>
    </source>
</evidence>
<evidence type="ECO:0000259" key="2">
    <source>
        <dbReference type="Pfam" id="PF24243"/>
    </source>
</evidence>
<keyword evidence="3" id="KW-0176">Collagen</keyword>
<feature type="compositionally biased region" description="Low complexity" evidence="1">
    <location>
        <begin position="282"/>
        <end position="297"/>
    </location>
</feature>
<feature type="region of interest" description="Disordered" evidence="1">
    <location>
        <begin position="273"/>
        <end position="319"/>
    </location>
</feature>
<reference evidence="3" key="1">
    <citation type="journal article" date="2021" name="Proc. Natl. Acad. Sci. U.S.A.">
        <title>A Catalog of Tens of Thousands of Viruses from Human Metagenomes Reveals Hidden Associations with Chronic Diseases.</title>
        <authorList>
            <person name="Tisza M.J."/>
            <person name="Buck C.B."/>
        </authorList>
    </citation>
    <scope>NUCLEOTIDE SEQUENCE</scope>
    <source>
        <strain evidence="3">Ctmva1</strain>
    </source>
</reference>
<feature type="domain" description="Minor tail protein gp31 C-terminal" evidence="2">
    <location>
        <begin position="327"/>
        <end position="350"/>
    </location>
</feature>
<name>A0A8S5V963_9CAUD</name>
<accession>A0A8S5V963</accession>